<dbReference type="InterPro" id="IPR023299">
    <property type="entry name" value="ATPase_P-typ_cyto_dom_N"/>
</dbReference>
<keyword evidence="8 14" id="KW-0067">ATP-binding</keyword>
<evidence type="ECO:0000313" key="17">
    <source>
        <dbReference type="Proteomes" id="UP001595387"/>
    </source>
</evidence>
<dbReference type="SUPFAM" id="SSF81665">
    <property type="entry name" value="Calcium ATPase, transmembrane domain M"/>
    <property type="match status" value="1"/>
</dbReference>
<feature type="transmembrane region" description="Helical" evidence="14">
    <location>
        <begin position="262"/>
        <end position="283"/>
    </location>
</feature>
<evidence type="ECO:0000256" key="13">
    <source>
        <dbReference type="ARBA" id="ARBA00023136"/>
    </source>
</evidence>
<dbReference type="InterPro" id="IPR008250">
    <property type="entry name" value="ATPase_P-typ_transduc_dom_A_sf"/>
</dbReference>
<feature type="domain" description="P-type ATPase A" evidence="15">
    <location>
        <begin position="142"/>
        <end position="242"/>
    </location>
</feature>
<keyword evidence="11 14" id="KW-1133">Transmembrane helix</keyword>
<evidence type="ECO:0000256" key="6">
    <source>
        <dbReference type="ARBA" id="ARBA00022723"/>
    </source>
</evidence>
<dbReference type="Gene3D" id="2.70.150.10">
    <property type="entry name" value="Calcium-transporting ATPase, cytoplasmic transduction domain A"/>
    <property type="match status" value="1"/>
</dbReference>
<keyword evidence="6 14" id="KW-0479">Metal-binding</keyword>
<dbReference type="NCBIfam" id="TIGR01525">
    <property type="entry name" value="ATPase-IB_hvy"/>
    <property type="match status" value="1"/>
</dbReference>
<protein>
    <submittedName>
        <fullName evidence="16">Heavy metal translocating P-type ATPase</fullName>
    </submittedName>
</protein>
<dbReference type="Pfam" id="PF00122">
    <property type="entry name" value="E1-E2_ATPase"/>
    <property type="match status" value="1"/>
</dbReference>
<comment type="caution">
    <text evidence="16">The sequence shown here is derived from an EMBL/GenBank/DDBJ whole genome shotgun (WGS) entry which is preliminary data.</text>
</comment>
<organism evidence="16 17">
    <name type="scientific">Virgibacillus sediminis</name>
    <dbReference type="NCBI Taxonomy" id="202260"/>
    <lineage>
        <taxon>Bacteria</taxon>
        <taxon>Bacillati</taxon>
        <taxon>Bacillota</taxon>
        <taxon>Bacilli</taxon>
        <taxon>Bacillales</taxon>
        <taxon>Bacillaceae</taxon>
        <taxon>Virgibacillus</taxon>
    </lineage>
</organism>
<evidence type="ECO:0000256" key="10">
    <source>
        <dbReference type="ARBA" id="ARBA00022967"/>
    </source>
</evidence>
<dbReference type="Pfam" id="PF00702">
    <property type="entry name" value="Hydrolase"/>
    <property type="match status" value="1"/>
</dbReference>
<keyword evidence="12" id="KW-0406">Ion transport</keyword>
<dbReference type="PRINTS" id="PR00941">
    <property type="entry name" value="CDATPASE"/>
</dbReference>
<dbReference type="Gene3D" id="3.40.1110.10">
    <property type="entry name" value="Calcium-transporting ATPase, cytoplasmic domain N"/>
    <property type="match status" value="1"/>
</dbReference>
<dbReference type="InterPro" id="IPR027256">
    <property type="entry name" value="P-typ_ATPase_IB"/>
</dbReference>
<name>A0ABV7A9Q2_9BACI</name>
<keyword evidence="5 14" id="KW-0812">Transmembrane</keyword>
<keyword evidence="10" id="KW-1278">Translocase</keyword>
<dbReference type="InterPro" id="IPR051949">
    <property type="entry name" value="Cation_Transport_ATPase"/>
</dbReference>
<evidence type="ECO:0000256" key="12">
    <source>
        <dbReference type="ARBA" id="ARBA00023065"/>
    </source>
</evidence>
<keyword evidence="9" id="KW-0460">Magnesium</keyword>
<dbReference type="Proteomes" id="UP001595387">
    <property type="component" value="Unassembled WGS sequence"/>
</dbReference>
<dbReference type="SUPFAM" id="SSF56784">
    <property type="entry name" value="HAD-like"/>
    <property type="match status" value="1"/>
</dbReference>
<dbReference type="EMBL" id="JBHRRZ010000037">
    <property type="protein sequence ID" value="MFC2949574.1"/>
    <property type="molecule type" value="Genomic_DNA"/>
</dbReference>
<evidence type="ECO:0000256" key="11">
    <source>
        <dbReference type="ARBA" id="ARBA00022989"/>
    </source>
</evidence>
<evidence type="ECO:0000256" key="1">
    <source>
        <dbReference type="ARBA" id="ARBA00004141"/>
    </source>
</evidence>
<dbReference type="InterPro" id="IPR059000">
    <property type="entry name" value="ATPase_P-type_domA"/>
</dbReference>
<keyword evidence="17" id="KW-1185">Reference proteome</keyword>
<keyword evidence="14" id="KW-1003">Cell membrane</keyword>
<evidence type="ECO:0000256" key="9">
    <source>
        <dbReference type="ARBA" id="ARBA00022842"/>
    </source>
</evidence>
<evidence type="ECO:0000256" key="5">
    <source>
        <dbReference type="ARBA" id="ARBA00022692"/>
    </source>
</evidence>
<dbReference type="SUPFAM" id="SSF81653">
    <property type="entry name" value="Calcium ATPase, transduction domain A"/>
    <property type="match status" value="1"/>
</dbReference>
<evidence type="ECO:0000256" key="3">
    <source>
        <dbReference type="ARBA" id="ARBA00022448"/>
    </source>
</evidence>
<keyword evidence="3" id="KW-0813">Transport</keyword>
<keyword evidence="4" id="KW-0597">Phosphoprotein</keyword>
<dbReference type="NCBIfam" id="TIGR01512">
    <property type="entry name" value="ATPase-IB2_Cd"/>
    <property type="match status" value="1"/>
</dbReference>
<evidence type="ECO:0000259" key="15">
    <source>
        <dbReference type="Pfam" id="PF00122"/>
    </source>
</evidence>
<evidence type="ECO:0000256" key="4">
    <source>
        <dbReference type="ARBA" id="ARBA00022553"/>
    </source>
</evidence>
<dbReference type="PROSITE" id="PS01229">
    <property type="entry name" value="COF_2"/>
    <property type="match status" value="1"/>
</dbReference>
<dbReference type="PANTHER" id="PTHR43079:SF1">
    <property type="entry name" value="CADMIUM_ZINC-TRANSPORTING ATPASE HMA1, CHLOROPLASTIC-RELATED"/>
    <property type="match status" value="1"/>
</dbReference>
<dbReference type="NCBIfam" id="TIGR01494">
    <property type="entry name" value="ATPase_P-type"/>
    <property type="match status" value="1"/>
</dbReference>
<dbReference type="SFLD" id="SFLDF00027">
    <property type="entry name" value="p-type_atpase"/>
    <property type="match status" value="1"/>
</dbReference>
<dbReference type="InterPro" id="IPR018303">
    <property type="entry name" value="ATPase_P-typ_P_site"/>
</dbReference>
<dbReference type="PRINTS" id="PR00119">
    <property type="entry name" value="CATATPASE"/>
</dbReference>
<dbReference type="CDD" id="cd07551">
    <property type="entry name" value="P-type_ATPase_HM_ZosA_PfeT-like"/>
    <property type="match status" value="1"/>
</dbReference>
<evidence type="ECO:0000256" key="2">
    <source>
        <dbReference type="ARBA" id="ARBA00006024"/>
    </source>
</evidence>
<keyword evidence="7 14" id="KW-0547">Nucleotide-binding</keyword>
<reference evidence="17" key="1">
    <citation type="journal article" date="2019" name="Int. J. Syst. Evol. Microbiol.">
        <title>The Global Catalogue of Microorganisms (GCM) 10K type strain sequencing project: providing services to taxonomists for standard genome sequencing and annotation.</title>
        <authorList>
            <consortium name="The Broad Institute Genomics Platform"/>
            <consortium name="The Broad Institute Genome Sequencing Center for Infectious Disease"/>
            <person name="Wu L."/>
            <person name="Ma J."/>
        </authorList>
    </citation>
    <scope>NUCLEOTIDE SEQUENCE [LARGE SCALE GENOMIC DNA]</scope>
    <source>
        <strain evidence="17">KCTC 13193</strain>
    </source>
</reference>
<evidence type="ECO:0000256" key="14">
    <source>
        <dbReference type="RuleBase" id="RU362081"/>
    </source>
</evidence>
<comment type="subcellular location">
    <subcellularLocation>
        <location evidence="14">Cell membrane</location>
    </subcellularLocation>
    <subcellularLocation>
        <location evidence="1">Membrane</location>
        <topology evidence="1">Multi-pass membrane protein</topology>
    </subcellularLocation>
</comment>
<sequence length="646" mass="69094">MTSESAALPSETPESQKNCEQTVGLFSKIKEHGELIAALASGMIILTAWMMEDSLSQTLWVVLHLIAFTIGGYAKAKEGITETIRTRELNVEMLMVFAAIGSAAIGYWTEGAILIFIFALSGALETYTMNKSNKEIASLMDLQPQEAVLLKGGQESVVPVEELGVNDVILVRAGERIPADGKIMKGATSVDESAITGESMPVRKANKEEVYAGTVALDGSITISLTTKPEDTLFQKIIQMVQNAQEEKSPSQLFIEKFEGRYVKVVLAAVVLTIFLPALLFGWSLSESIYRAMILLVVASPCALVASIMPATLSAISNSARNGVLFKGGVHLENLSHVNAVAFDKTGTLTNGRPVVTNAHISPEFDRSRVISIVAAIEKESTHPLAQALTSYGGDVLSTVPRMEVKDMTTVSGQGVYAYIDGEKWEIGGPSFIGKELADSFQDGVAAQLASEGKTVVLAKADGQVAGVFALKDTIRTTAKKAIKQLKEQGIHTIMLTGDNEITAKAVADEAGVDSYIANCLPGEKVDHVKDLMEKYKNVAMVGDGINDAPALATANIGVAMGEGTDVALETSDMVLMKNDLERITGATSLSNRMNRIIKQNIVFSIAVIVVLIFSNFFQVIDLPLGVIGHEGSTILVILNGLRLLQ</sequence>
<proteinExistence type="inferred from homology"/>
<dbReference type="InterPro" id="IPR044492">
    <property type="entry name" value="P_typ_ATPase_HD_dom"/>
</dbReference>
<feature type="transmembrane region" description="Helical" evidence="14">
    <location>
        <begin position="289"/>
        <end position="313"/>
    </location>
</feature>
<comment type="similarity">
    <text evidence="2 14">Belongs to the cation transport ATPase (P-type) (TC 3.A.3) family. Type IB subfamily.</text>
</comment>
<dbReference type="RefSeq" id="WP_390307539.1">
    <property type="nucleotide sequence ID" value="NZ_JBHRRZ010000037.1"/>
</dbReference>
<dbReference type="InterPro" id="IPR001757">
    <property type="entry name" value="P_typ_ATPase"/>
</dbReference>
<dbReference type="SFLD" id="SFLDG00002">
    <property type="entry name" value="C1.7:_P-type_atpase_like"/>
    <property type="match status" value="1"/>
</dbReference>
<gene>
    <name evidence="16" type="ORF">ACFODW_14730</name>
</gene>
<dbReference type="InterPro" id="IPR023298">
    <property type="entry name" value="ATPase_P-typ_TM_dom_sf"/>
</dbReference>
<evidence type="ECO:0000256" key="8">
    <source>
        <dbReference type="ARBA" id="ARBA00022840"/>
    </source>
</evidence>
<keyword evidence="13 14" id="KW-0472">Membrane</keyword>
<accession>A0ABV7A9Q2</accession>
<dbReference type="Gene3D" id="3.40.50.1000">
    <property type="entry name" value="HAD superfamily/HAD-like"/>
    <property type="match status" value="1"/>
</dbReference>
<feature type="transmembrane region" description="Helical" evidence="14">
    <location>
        <begin position="113"/>
        <end position="130"/>
    </location>
</feature>
<dbReference type="InterPro" id="IPR023214">
    <property type="entry name" value="HAD_sf"/>
</dbReference>
<dbReference type="SFLD" id="SFLDS00003">
    <property type="entry name" value="Haloacid_Dehalogenase"/>
    <property type="match status" value="1"/>
</dbReference>
<dbReference type="PANTHER" id="PTHR43079">
    <property type="entry name" value="PROBABLE CADMIUM/ZINC-TRANSPORTING ATPASE HMA1"/>
    <property type="match status" value="1"/>
</dbReference>
<dbReference type="PROSITE" id="PS00154">
    <property type="entry name" value="ATPASE_E1_E2"/>
    <property type="match status" value="1"/>
</dbReference>
<evidence type="ECO:0000313" key="16">
    <source>
        <dbReference type="EMBL" id="MFC2949574.1"/>
    </source>
</evidence>
<feature type="transmembrane region" description="Helical" evidence="14">
    <location>
        <begin position="602"/>
        <end position="621"/>
    </location>
</feature>
<dbReference type="InterPro" id="IPR036412">
    <property type="entry name" value="HAD-like_sf"/>
</dbReference>
<evidence type="ECO:0000256" key="7">
    <source>
        <dbReference type="ARBA" id="ARBA00022741"/>
    </source>
</evidence>